<name>A0A495W6M5_9PSEU</name>
<feature type="compositionally biased region" description="Low complexity" evidence="1">
    <location>
        <begin position="681"/>
        <end position="696"/>
    </location>
</feature>
<organism evidence="2 3">
    <name type="scientific">Saccharothrix australiensis</name>
    <dbReference type="NCBI Taxonomy" id="2072"/>
    <lineage>
        <taxon>Bacteria</taxon>
        <taxon>Bacillati</taxon>
        <taxon>Actinomycetota</taxon>
        <taxon>Actinomycetes</taxon>
        <taxon>Pseudonocardiales</taxon>
        <taxon>Pseudonocardiaceae</taxon>
        <taxon>Saccharothrix</taxon>
    </lineage>
</organism>
<accession>A0A495W6M5</accession>
<gene>
    <name evidence="2" type="ORF">C8E97_5450</name>
</gene>
<protein>
    <submittedName>
        <fullName evidence="2">Uncharacterized protein</fullName>
    </submittedName>
</protein>
<feature type="compositionally biased region" description="Pro residues" evidence="1">
    <location>
        <begin position="572"/>
        <end position="592"/>
    </location>
</feature>
<reference evidence="2 3" key="1">
    <citation type="submission" date="2018-10" db="EMBL/GenBank/DDBJ databases">
        <title>Sequencing the genomes of 1000 actinobacteria strains.</title>
        <authorList>
            <person name="Klenk H.-P."/>
        </authorList>
    </citation>
    <scope>NUCLEOTIDE SEQUENCE [LARGE SCALE GENOMIC DNA]</scope>
    <source>
        <strain evidence="2 3">DSM 43800</strain>
    </source>
</reference>
<dbReference type="Proteomes" id="UP000282084">
    <property type="component" value="Unassembled WGS sequence"/>
</dbReference>
<dbReference type="EMBL" id="RBXO01000001">
    <property type="protein sequence ID" value="RKT56740.1"/>
    <property type="molecule type" value="Genomic_DNA"/>
</dbReference>
<dbReference type="RefSeq" id="WP_147455248.1">
    <property type="nucleotide sequence ID" value="NZ_RBXO01000001.1"/>
</dbReference>
<comment type="caution">
    <text evidence="2">The sequence shown here is derived from an EMBL/GenBank/DDBJ whole genome shotgun (WGS) entry which is preliminary data.</text>
</comment>
<proteinExistence type="predicted"/>
<dbReference type="AlphaFoldDB" id="A0A495W6M5"/>
<dbReference type="Gene3D" id="3.90.176.10">
    <property type="entry name" value="Toxin ADP-ribosyltransferase, Chain A, domain 1"/>
    <property type="match status" value="1"/>
</dbReference>
<keyword evidence="3" id="KW-1185">Reference proteome</keyword>
<feature type="region of interest" description="Disordered" evidence="1">
    <location>
        <begin position="941"/>
        <end position="964"/>
    </location>
</feature>
<evidence type="ECO:0000256" key="1">
    <source>
        <dbReference type="SAM" id="MobiDB-lite"/>
    </source>
</evidence>
<feature type="region of interest" description="Disordered" evidence="1">
    <location>
        <begin position="486"/>
        <end position="714"/>
    </location>
</feature>
<dbReference type="OrthoDB" id="3320501at2"/>
<evidence type="ECO:0000313" key="3">
    <source>
        <dbReference type="Proteomes" id="UP000282084"/>
    </source>
</evidence>
<sequence>MAPLPKRPLLGRRHRPHPGDELFHRTVGNATVVHAKGAVPDEALSLALSVPVDPDHDVVIVDLPAESPFNFWESLASSLADRRKGVRLVVGGRSRETMALAGQWLAERLGRTVVVPDGTVVRGAGGSLFVHAGRGSGWVRFHRGRPPQWEAKRFPRPSWDSRAVADTVPTSATGVAEPLPGGVWIRPVGEGRRQWAARNHLIAELPCQPDVLAVVLGCPGGAEVSLDDVARFFVTVHDDIKPKVRFVHYGPVRHPAHLPLGQALANSLRVRAVCYTGLPVGAAHAPDVFTVQPDGSLGWNTFVQQVAYEPREDDQVPAEVAPHRYRPPIQGVAEVAPAVFWYAPDAVVEVVRAGLWVRPTHHLVNAEAVRAAPVDAAASMVVFDGAGQGQTDRMRMLAEDVLGRLDYPTRQVSRLVPAAALRRPEPVVAYGPAAGHVAGEAAGGRDPGADLGAAGARAAEALGAEAGGVDPDGIEAGTERIGTFPAIAPPITAPEPVDMPVEHPAPPPGATTAAGTSAPTGGLSADVTGAPTGGLSADVTGAPTGGLSADVTGAPTRGSADDVTAAGTPEPTGAPTPEPPPARTPSAVPFPPVAMRLESTPVDAPGIPPSPPSPRPDPDVGPPPAGPPGGTPPADVPHDPVDPRAVDASTTGAAEQPPADEPPAGTDAVPTDHAPTDHAPTDAAPTDAAPTDAAPDLSATRQPTPRSVASALLPAKGIDKEREWLRKNLGPRFGVMANTIARVLSEHPGFQGTVSRSSSDVLTEAVAVRHYLSAEGADVDRALRAATVGPHVPLARCVVAGLQRLPSHRGSTVFTMTPTSAQWDLYTRHRLFTEWGFLNALTDPCAGLEGSVDVLVWSMTARRTRLLEPDDAPVEDRVLFVPGTSFKVLDVSEPTPGGRGRVLLRELAATEIDADGRVDANRSSLDDLARTALRRSAEAWAGTARPRRVPSPAADRFRRLPGLG</sequence>
<feature type="compositionally biased region" description="Basic and acidic residues" evidence="1">
    <location>
        <begin position="636"/>
        <end position="645"/>
    </location>
</feature>
<feature type="compositionally biased region" description="Pro residues" evidence="1">
    <location>
        <begin position="606"/>
        <end position="635"/>
    </location>
</feature>
<evidence type="ECO:0000313" key="2">
    <source>
        <dbReference type="EMBL" id="RKT56740.1"/>
    </source>
</evidence>
<feature type="compositionally biased region" description="Low complexity" evidence="1">
    <location>
        <begin position="510"/>
        <end position="522"/>
    </location>
</feature>
<feature type="region of interest" description="Disordered" evidence="1">
    <location>
        <begin position="1"/>
        <end position="21"/>
    </location>
</feature>